<gene>
    <name evidence="9" type="ORF">HK100_011520</name>
</gene>
<dbReference type="PANTHER" id="PTHR18866:SF127">
    <property type="match status" value="1"/>
</dbReference>
<dbReference type="PROSITE" id="PS50979">
    <property type="entry name" value="BC"/>
    <property type="match status" value="1"/>
</dbReference>
<organism evidence="9 10">
    <name type="scientific">Physocladia obscura</name>
    <dbReference type="NCBI Taxonomy" id="109957"/>
    <lineage>
        <taxon>Eukaryota</taxon>
        <taxon>Fungi</taxon>
        <taxon>Fungi incertae sedis</taxon>
        <taxon>Chytridiomycota</taxon>
        <taxon>Chytridiomycota incertae sedis</taxon>
        <taxon>Chytridiomycetes</taxon>
        <taxon>Chytridiales</taxon>
        <taxon>Chytriomycetaceae</taxon>
        <taxon>Physocladia</taxon>
    </lineage>
</organism>
<dbReference type="GO" id="GO:0005524">
    <property type="term" value="F:ATP binding"/>
    <property type="evidence" value="ECO:0007669"/>
    <property type="project" value="UniProtKB-UniRule"/>
</dbReference>
<evidence type="ECO:0000313" key="10">
    <source>
        <dbReference type="Proteomes" id="UP001211907"/>
    </source>
</evidence>
<dbReference type="Gene3D" id="3.30.470.20">
    <property type="entry name" value="ATP-grasp fold, B domain"/>
    <property type="match status" value="1"/>
</dbReference>
<keyword evidence="2" id="KW-0436">Ligase</keyword>
<dbReference type="FunFam" id="3.30.1490.20:FF:000003">
    <property type="entry name" value="acetyl-CoA carboxylase isoform X1"/>
    <property type="match status" value="1"/>
</dbReference>
<dbReference type="InterPro" id="IPR011764">
    <property type="entry name" value="Biotin_carboxylation_dom"/>
</dbReference>
<dbReference type="InterPro" id="IPR016185">
    <property type="entry name" value="PreATP-grasp_dom_sf"/>
</dbReference>
<comment type="cofactor">
    <cofactor evidence="1">
        <name>biotin</name>
        <dbReference type="ChEBI" id="CHEBI:57586"/>
    </cofactor>
</comment>
<dbReference type="Pfam" id="PF00289">
    <property type="entry name" value="Biotin_carb_N"/>
    <property type="match status" value="1"/>
</dbReference>
<dbReference type="PROSITE" id="PS50975">
    <property type="entry name" value="ATP_GRASP"/>
    <property type="match status" value="1"/>
</dbReference>
<evidence type="ECO:0000259" key="7">
    <source>
        <dbReference type="PROSITE" id="PS50975"/>
    </source>
</evidence>
<proteinExistence type="predicted"/>
<sequence length="247" mass="26867">MVQTIIQKILVANRGEIACRVIKTCKLLGIQTVAVYSEVDANAPHVRMADEAVSIGPAVASQSYLDLEKIVKVCLITKADAVHPGYGFLSENAQFAQICAENNIIFIGPRPESILAIGDKISSKVLLVTRAPQVPLLPGYNGDDQSVDTLANESLKIGFPVLLKASAGGGGKGMRIVKSTNQLNEEILSAQGESQRSFSDSRLLVEKYIETARHIEIQIFGDMHGDVVAIFERECSVQRRHQKIVEI</sequence>
<dbReference type="GO" id="GO:0046872">
    <property type="term" value="F:metal ion binding"/>
    <property type="evidence" value="ECO:0007669"/>
    <property type="project" value="InterPro"/>
</dbReference>
<evidence type="ECO:0000256" key="6">
    <source>
        <dbReference type="PROSITE-ProRule" id="PRU00409"/>
    </source>
</evidence>
<evidence type="ECO:0000256" key="1">
    <source>
        <dbReference type="ARBA" id="ARBA00001953"/>
    </source>
</evidence>
<dbReference type="AlphaFoldDB" id="A0AAD5XD67"/>
<reference evidence="9" key="1">
    <citation type="submission" date="2020-05" db="EMBL/GenBank/DDBJ databases">
        <title>Phylogenomic resolution of chytrid fungi.</title>
        <authorList>
            <person name="Stajich J.E."/>
            <person name="Amses K."/>
            <person name="Simmons R."/>
            <person name="Seto K."/>
            <person name="Myers J."/>
            <person name="Bonds A."/>
            <person name="Quandt C.A."/>
            <person name="Barry K."/>
            <person name="Liu P."/>
            <person name="Grigoriev I."/>
            <person name="Longcore J.E."/>
            <person name="James T.Y."/>
        </authorList>
    </citation>
    <scope>NUCLEOTIDE SEQUENCE</scope>
    <source>
        <strain evidence="9">JEL0513</strain>
    </source>
</reference>
<evidence type="ECO:0000256" key="3">
    <source>
        <dbReference type="ARBA" id="ARBA00022741"/>
    </source>
</evidence>
<comment type="caution">
    <text evidence="9">The sequence shown here is derived from an EMBL/GenBank/DDBJ whole genome shotgun (WGS) entry which is preliminary data.</text>
</comment>
<evidence type="ECO:0000313" key="9">
    <source>
        <dbReference type="EMBL" id="KAJ3123697.1"/>
    </source>
</evidence>
<dbReference type="FunFam" id="3.40.50.20:FF:000010">
    <property type="entry name" value="Propionyl-CoA carboxylase subunit alpha"/>
    <property type="match status" value="1"/>
</dbReference>
<dbReference type="InterPro" id="IPR005481">
    <property type="entry name" value="BC-like_N"/>
</dbReference>
<dbReference type="GO" id="GO:0016874">
    <property type="term" value="F:ligase activity"/>
    <property type="evidence" value="ECO:0007669"/>
    <property type="project" value="UniProtKB-KW"/>
</dbReference>
<evidence type="ECO:0000256" key="2">
    <source>
        <dbReference type="ARBA" id="ARBA00022598"/>
    </source>
</evidence>
<dbReference type="InterPro" id="IPR005479">
    <property type="entry name" value="CPAse_ATP-bd"/>
</dbReference>
<dbReference type="SUPFAM" id="SSF52440">
    <property type="entry name" value="PreATP-grasp domain"/>
    <property type="match status" value="1"/>
</dbReference>
<evidence type="ECO:0000259" key="8">
    <source>
        <dbReference type="PROSITE" id="PS50979"/>
    </source>
</evidence>
<keyword evidence="10" id="KW-1185">Reference proteome</keyword>
<keyword evidence="4 6" id="KW-0067">ATP-binding</keyword>
<accession>A0AAD5XD67</accession>
<keyword evidence="3 6" id="KW-0547">Nucleotide-binding</keyword>
<feature type="domain" description="ATP-grasp" evidence="7">
    <location>
        <begin position="124"/>
        <end position="222"/>
    </location>
</feature>
<evidence type="ECO:0000256" key="4">
    <source>
        <dbReference type="ARBA" id="ARBA00022840"/>
    </source>
</evidence>
<keyword evidence="5" id="KW-0092">Biotin</keyword>
<protein>
    <submittedName>
        <fullName evidence="9">Uncharacterized protein</fullName>
    </submittedName>
</protein>
<feature type="domain" description="Biotin carboxylation" evidence="8">
    <location>
        <begin position="5"/>
        <end position="247"/>
    </location>
</feature>
<dbReference type="PROSITE" id="PS00866">
    <property type="entry name" value="CPSASE_1"/>
    <property type="match status" value="1"/>
</dbReference>
<dbReference type="Pfam" id="PF02786">
    <property type="entry name" value="CPSase_L_D2"/>
    <property type="match status" value="1"/>
</dbReference>
<dbReference type="InterPro" id="IPR011761">
    <property type="entry name" value="ATP-grasp"/>
</dbReference>
<name>A0AAD5XD67_9FUNG</name>
<dbReference type="Proteomes" id="UP001211907">
    <property type="component" value="Unassembled WGS sequence"/>
</dbReference>
<dbReference type="InterPro" id="IPR050856">
    <property type="entry name" value="Biotin_carboxylase_complex"/>
</dbReference>
<dbReference type="EMBL" id="JADGJH010000721">
    <property type="protein sequence ID" value="KAJ3123697.1"/>
    <property type="molecule type" value="Genomic_DNA"/>
</dbReference>
<dbReference type="SUPFAM" id="SSF56059">
    <property type="entry name" value="Glutathione synthetase ATP-binding domain-like"/>
    <property type="match status" value="1"/>
</dbReference>
<dbReference type="PANTHER" id="PTHR18866">
    <property type="entry name" value="CARBOXYLASE:PYRUVATE/ACETYL-COA/PROPIONYL-COA CARBOXYLASE"/>
    <property type="match status" value="1"/>
</dbReference>
<evidence type="ECO:0000256" key="5">
    <source>
        <dbReference type="ARBA" id="ARBA00023267"/>
    </source>
</evidence>